<dbReference type="InterPro" id="IPR051331">
    <property type="entry name" value="Chorismate_mutase-related"/>
</dbReference>
<dbReference type="AlphaFoldDB" id="A0A8S0X6H1"/>
<keyword evidence="4" id="KW-1185">Reference proteome</keyword>
<dbReference type="EMBL" id="CACVBS010000070">
    <property type="protein sequence ID" value="CAA7268802.1"/>
    <property type="molecule type" value="Genomic_DNA"/>
</dbReference>
<dbReference type="Proteomes" id="UP000467700">
    <property type="component" value="Unassembled WGS sequence"/>
</dbReference>
<dbReference type="GO" id="GO:0046417">
    <property type="term" value="P:chorismate metabolic process"/>
    <property type="evidence" value="ECO:0007669"/>
    <property type="project" value="InterPro"/>
</dbReference>
<protein>
    <recommendedName>
        <fullName evidence="2">Chorismate mutase domain-containing protein</fullName>
    </recommendedName>
</protein>
<dbReference type="PANTHER" id="PTHR38041:SF1">
    <property type="entry name" value="CHORISMATE MUTASE"/>
    <property type="match status" value="1"/>
</dbReference>
<evidence type="ECO:0000313" key="3">
    <source>
        <dbReference type="EMBL" id="CAA7268802.1"/>
    </source>
</evidence>
<sequence>MQKSSNSNKYISPLPTTVHDHLHTLYYLHHSGITNFPRQRSSSVLPGSLPSQLLLCLPQTLAVICKRTIDSAAACYTEPLPDLVPSIDNRTIPWGSPSINNGSSTCCVSLDEVRAGIDAIDAQLLQLLSDRAAFVREATRFKPMHDLVDVPARDQQVIDRAVGGAPAVHLPQTIVRAVFTAIINASVPFELCVFDSFHDGVD</sequence>
<comment type="caution">
    <text evidence="3">The sequence shown here is derived from an EMBL/GenBank/DDBJ whole genome shotgun (WGS) entry which is preliminary data.</text>
</comment>
<dbReference type="GO" id="GO:0004106">
    <property type="term" value="F:chorismate mutase activity"/>
    <property type="evidence" value="ECO:0007669"/>
    <property type="project" value="InterPro"/>
</dbReference>
<dbReference type="InterPro" id="IPR036979">
    <property type="entry name" value="CM_dom_sf"/>
</dbReference>
<evidence type="ECO:0000313" key="4">
    <source>
        <dbReference type="Proteomes" id="UP000467700"/>
    </source>
</evidence>
<name>A0A8S0X6H1_CYCAE</name>
<dbReference type="GO" id="GO:0009697">
    <property type="term" value="P:salicylic acid biosynthetic process"/>
    <property type="evidence" value="ECO:0007669"/>
    <property type="project" value="TreeGrafter"/>
</dbReference>
<dbReference type="PANTHER" id="PTHR38041">
    <property type="entry name" value="CHORISMATE MUTASE"/>
    <property type="match status" value="1"/>
</dbReference>
<proteinExistence type="predicted"/>
<dbReference type="OrthoDB" id="2843337at2759"/>
<dbReference type="Gene3D" id="1.20.59.10">
    <property type="entry name" value="Chorismate mutase"/>
    <property type="match status" value="1"/>
</dbReference>
<keyword evidence="1" id="KW-0413">Isomerase</keyword>
<dbReference type="PROSITE" id="PS51168">
    <property type="entry name" value="CHORISMATE_MUT_2"/>
    <property type="match status" value="1"/>
</dbReference>
<organism evidence="3 4">
    <name type="scientific">Cyclocybe aegerita</name>
    <name type="common">Black poplar mushroom</name>
    <name type="synonym">Agrocybe aegerita</name>
    <dbReference type="NCBI Taxonomy" id="1973307"/>
    <lineage>
        <taxon>Eukaryota</taxon>
        <taxon>Fungi</taxon>
        <taxon>Dikarya</taxon>
        <taxon>Basidiomycota</taxon>
        <taxon>Agaricomycotina</taxon>
        <taxon>Agaricomycetes</taxon>
        <taxon>Agaricomycetidae</taxon>
        <taxon>Agaricales</taxon>
        <taxon>Agaricineae</taxon>
        <taxon>Bolbitiaceae</taxon>
        <taxon>Cyclocybe</taxon>
    </lineage>
</organism>
<evidence type="ECO:0000256" key="1">
    <source>
        <dbReference type="ARBA" id="ARBA00023235"/>
    </source>
</evidence>
<feature type="domain" description="Chorismate mutase" evidence="2">
    <location>
        <begin position="104"/>
        <end position="194"/>
    </location>
</feature>
<reference evidence="3 4" key="1">
    <citation type="submission" date="2020-01" db="EMBL/GenBank/DDBJ databases">
        <authorList>
            <person name="Gupta K D."/>
        </authorList>
    </citation>
    <scope>NUCLEOTIDE SEQUENCE [LARGE SCALE GENOMIC DNA]</scope>
</reference>
<gene>
    <name evidence="3" type="ORF">AAE3_LOCUS11050</name>
</gene>
<accession>A0A8S0X6H1</accession>
<dbReference type="SMART" id="SM00830">
    <property type="entry name" value="CM_2"/>
    <property type="match status" value="1"/>
</dbReference>
<dbReference type="SUPFAM" id="SSF48600">
    <property type="entry name" value="Chorismate mutase II"/>
    <property type="match status" value="1"/>
</dbReference>
<dbReference type="InterPro" id="IPR002701">
    <property type="entry name" value="CM_II_prokaryot"/>
</dbReference>
<evidence type="ECO:0000259" key="2">
    <source>
        <dbReference type="PROSITE" id="PS51168"/>
    </source>
</evidence>
<dbReference type="Pfam" id="PF01817">
    <property type="entry name" value="CM_2"/>
    <property type="match status" value="1"/>
</dbReference>
<dbReference type="InterPro" id="IPR036263">
    <property type="entry name" value="Chorismate_II_sf"/>
</dbReference>